<dbReference type="SMART" id="SM01040">
    <property type="entry name" value="Bro-N"/>
    <property type="match status" value="1"/>
</dbReference>
<evidence type="ECO:0000313" key="3">
    <source>
        <dbReference type="Proteomes" id="UP000233343"/>
    </source>
</evidence>
<keyword evidence="3" id="KW-1185">Reference proteome</keyword>
<dbReference type="Pfam" id="PF03374">
    <property type="entry name" value="ANT"/>
    <property type="match status" value="1"/>
</dbReference>
<dbReference type="PANTHER" id="PTHR36180:SF2">
    <property type="entry name" value="BRO FAMILY PROTEIN"/>
    <property type="match status" value="1"/>
</dbReference>
<evidence type="ECO:0000259" key="1">
    <source>
        <dbReference type="PROSITE" id="PS51750"/>
    </source>
</evidence>
<dbReference type="EMBL" id="PISD01000024">
    <property type="protein sequence ID" value="PKG28778.1"/>
    <property type="molecule type" value="Genomic_DNA"/>
</dbReference>
<comment type="caution">
    <text evidence="2">The sequence shown here is derived from an EMBL/GenBank/DDBJ whole genome shotgun (WGS) entry which is preliminary data.</text>
</comment>
<dbReference type="InterPro" id="IPR003497">
    <property type="entry name" value="BRO_N_domain"/>
</dbReference>
<dbReference type="PANTHER" id="PTHR36180">
    <property type="entry name" value="DNA-BINDING PROTEIN-RELATED-RELATED"/>
    <property type="match status" value="1"/>
</dbReference>
<accession>A0A2N0ZH03</accession>
<dbReference type="GO" id="GO:0003677">
    <property type="term" value="F:DNA binding"/>
    <property type="evidence" value="ECO:0007669"/>
    <property type="project" value="InterPro"/>
</dbReference>
<name>A0A2N0ZH03_9BACI</name>
<sequence length="253" mass="29147">MNQLTKIFENQNLTIIEQNEQSHFKLNDVCKILGLAPRVVRQRLSDDVCSTYPILDSLGRTQQVTFVNEDGLYDVILDSRKPEAKRFRKWITSEVLPSIRKHGAYATPQTIENIISDPDFGIKLLTNLKDERDKRMEAERVIEQQKPKVVFAESCLVSQDTVLVKDVAKLACNQGIMIGQNKLYNKLRDWGYIQKNNTQPTQRALEAGYFQILQRTIHSPEGEPKLTRTTKVTPKGQLRILNRLRNEIEQEAI</sequence>
<gene>
    <name evidence="2" type="ORF">CWS20_11875</name>
</gene>
<dbReference type="PROSITE" id="PS51750">
    <property type="entry name" value="BRO_N"/>
    <property type="match status" value="1"/>
</dbReference>
<feature type="domain" description="Bro-N" evidence="1">
    <location>
        <begin position="1"/>
        <end position="103"/>
    </location>
</feature>
<dbReference type="Pfam" id="PF02498">
    <property type="entry name" value="Bro-N"/>
    <property type="match status" value="1"/>
</dbReference>
<dbReference type="Proteomes" id="UP000233343">
    <property type="component" value="Unassembled WGS sequence"/>
</dbReference>
<protein>
    <submittedName>
        <fullName evidence="2">Phage antirepressor Ant</fullName>
    </submittedName>
</protein>
<evidence type="ECO:0000313" key="2">
    <source>
        <dbReference type="EMBL" id="PKG28778.1"/>
    </source>
</evidence>
<organism evidence="2 3">
    <name type="scientific">Cytobacillus horneckiae</name>
    <dbReference type="NCBI Taxonomy" id="549687"/>
    <lineage>
        <taxon>Bacteria</taxon>
        <taxon>Bacillati</taxon>
        <taxon>Bacillota</taxon>
        <taxon>Bacilli</taxon>
        <taxon>Bacillales</taxon>
        <taxon>Bacillaceae</taxon>
        <taxon>Cytobacillus</taxon>
    </lineage>
</organism>
<dbReference type="AlphaFoldDB" id="A0A2N0ZH03"/>
<proteinExistence type="predicted"/>
<dbReference type="InterPro" id="IPR005039">
    <property type="entry name" value="Ant_C"/>
</dbReference>
<dbReference type="RefSeq" id="WP_066192256.1">
    <property type="nucleotide sequence ID" value="NZ_JARMMB010000052.1"/>
</dbReference>
<reference evidence="2 3" key="1">
    <citation type="journal article" date="2010" name="Int. J. Syst. Evol. Microbiol.">
        <title>Bacillus horneckiae sp. nov., isolated from a spacecraft-assembly clean room.</title>
        <authorList>
            <person name="Vaishampayan P."/>
            <person name="Probst A."/>
            <person name="Krishnamurthi S."/>
            <person name="Ghosh S."/>
            <person name="Osman S."/>
            <person name="McDowall A."/>
            <person name="Ruckmani A."/>
            <person name="Mayilraj S."/>
            <person name="Venkateswaran K."/>
        </authorList>
    </citation>
    <scope>NUCLEOTIDE SEQUENCE [LARGE SCALE GENOMIC DNA]</scope>
    <source>
        <strain evidence="3">1PO1SC</strain>
    </source>
</reference>